<dbReference type="InterPro" id="IPR033130">
    <property type="entry name" value="RNase_T2_His_AS_2"/>
</dbReference>
<dbReference type="FunFam" id="3.90.730.10:FF:000003">
    <property type="entry name" value="Ribonuclease 3"/>
    <property type="match status" value="1"/>
</dbReference>
<dbReference type="GO" id="GO:0006401">
    <property type="term" value="P:RNA catabolic process"/>
    <property type="evidence" value="ECO:0000318"/>
    <property type="project" value="GO_Central"/>
</dbReference>
<proteinExistence type="inferred from homology"/>
<dbReference type="PROSITE" id="PS00530">
    <property type="entry name" value="RNASE_T2_1"/>
    <property type="match status" value="1"/>
</dbReference>
<keyword evidence="8" id="KW-1185">Reference proteome</keyword>
<comment type="similarity">
    <text evidence="1 7">Belongs to the RNase T2 family.</text>
</comment>
<dbReference type="AlphaFoldDB" id="A0A1U8AH64"/>
<dbReference type="GO" id="GO:0003723">
    <property type="term" value="F:RNA binding"/>
    <property type="evidence" value="ECO:0007669"/>
    <property type="project" value="InterPro"/>
</dbReference>
<keyword evidence="6" id="KW-0456">Lyase</keyword>
<dbReference type="InterPro" id="IPR033697">
    <property type="entry name" value="Ribonuclease_T2_eukaryotic"/>
</dbReference>
<evidence type="ECO:0000256" key="4">
    <source>
        <dbReference type="ARBA" id="ARBA00022801"/>
    </source>
</evidence>
<dbReference type="OrthoDB" id="435754at2759"/>
<dbReference type="KEGG" id="nnu:104602932"/>
<dbReference type="PANTHER" id="PTHR11240">
    <property type="entry name" value="RIBONUCLEASE T2"/>
    <property type="match status" value="1"/>
</dbReference>
<dbReference type="FunCoup" id="A0A1U8AH64">
    <property type="interactions" value="1477"/>
</dbReference>
<protein>
    <submittedName>
        <fullName evidence="9">Ribonuclease 1-like</fullName>
    </submittedName>
</protein>
<dbReference type="InterPro" id="IPR018188">
    <property type="entry name" value="RNase_T2_His_AS_1"/>
</dbReference>
<dbReference type="CDD" id="cd01061">
    <property type="entry name" value="RNase_T2_euk"/>
    <property type="match status" value="1"/>
</dbReference>
<evidence type="ECO:0000256" key="5">
    <source>
        <dbReference type="ARBA" id="ARBA00023157"/>
    </source>
</evidence>
<dbReference type="InterPro" id="IPR036430">
    <property type="entry name" value="RNase_T2-like_sf"/>
</dbReference>
<evidence type="ECO:0000256" key="1">
    <source>
        <dbReference type="ARBA" id="ARBA00007469"/>
    </source>
</evidence>
<keyword evidence="4" id="KW-0378">Hydrolase</keyword>
<dbReference type="Pfam" id="PF00445">
    <property type="entry name" value="Ribonuclease_T2"/>
    <property type="match status" value="1"/>
</dbReference>
<dbReference type="GO" id="GO:0004521">
    <property type="term" value="F:RNA endonuclease activity"/>
    <property type="evidence" value="ECO:0000318"/>
    <property type="project" value="GO_Central"/>
</dbReference>
<dbReference type="Proteomes" id="UP000189703">
    <property type="component" value="Unplaced"/>
</dbReference>
<dbReference type="InterPro" id="IPR001568">
    <property type="entry name" value="RNase_T2-like"/>
</dbReference>
<dbReference type="Gene3D" id="3.90.730.10">
    <property type="entry name" value="Ribonuclease T2-like"/>
    <property type="match status" value="1"/>
</dbReference>
<evidence type="ECO:0000256" key="2">
    <source>
        <dbReference type="ARBA" id="ARBA00022722"/>
    </source>
</evidence>
<dbReference type="PROSITE" id="PS00531">
    <property type="entry name" value="RNASE_T2_2"/>
    <property type="match status" value="1"/>
</dbReference>
<evidence type="ECO:0000313" key="9">
    <source>
        <dbReference type="RefSeq" id="XP_010265111.1"/>
    </source>
</evidence>
<keyword evidence="5" id="KW-1015">Disulfide bond</keyword>
<dbReference type="GO" id="GO:0016787">
    <property type="term" value="F:hydrolase activity"/>
    <property type="evidence" value="ECO:0007669"/>
    <property type="project" value="UniProtKB-KW"/>
</dbReference>
<keyword evidence="3" id="KW-0255">Endonuclease</keyword>
<keyword evidence="2" id="KW-0540">Nuclease</keyword>
<evidence type="ECO:0000256" key="3">
    <source>
        <dbReference type="ARBA" id="ARBA00022759"/>
    </source>
</evidence>
<dbReference type="GO" id="GO:0005576">
    <property type="term" value="C:extracellular region"/>
    <property type="evidence" value="ECO:0000318"/>
    <property type="project" value="GO_Central"/>
</dbReference>
<dbReference type="eggNOG" id="KOG1642">
    <property type="taxonomic scope" value="Eukaryota"/>
</dbReference>
<dbReference type="GeneID" id="104602932"/>
<dbReference type="RefSeq" id="XP_010265111.1">
    <property type="nucleotide sequence ID" value="XM_010266809.1"/>
</dbReference>
<dbReference type="OMA" id="ITCNTDP"/>
<evidence type="ECO:0000256" key="7">
    <source>
        <dbReference type="RuleBase" id="RU004328"/>
    </source>
</evidence>
<sequence>MKAIYSLLIGILVSQHLAAICVSEGFDFFYFVQQWPGSFCDTRTGCCYPQTGKPASDFSIHGLWPNYNNGSYPSNCDYRNPFNPRMISDLRIRLEKTWPSLACPRSEMLRFWSHEWIKHGTCSESILNQRAYFITALNLRNKVNLLQILVNAGIKPDGRLYSLGVIKEAITKATGYTPGIVCNLDRSGSSQLYQIFLCVDTSGSKFIECPVFPRQMCGSSIKFPSFGASTQL</sequence>
<dbReference type="PANTHER" id="PTHR11240:SF75">
    <property type="entry name" value="RIBONUCLEASE 3"/>
    <property type="match status" value="1"/>
</dbReference>
<evidence type="ECO:0000256" key="6">
    <source>
        <dbReference type="ARBA" id="ARBA00023239"/>
    </source>
</evidence>
<reference evidence="9" key="1">
    <citation type="submission" date="2025-08" db="UniProtKB">
        <authorList>
            <consortium name="RefSeq"/>
        </authorList>
    </citation>
    <scope>IDENTIFICATION</scope>
</reference>
<accession>A0A1U8AH64</accession>
<gene>
    <name evidence="9" type="primary">LOC104602932</name>
</gene>
<evidence type="ECO:0000313" key="8">
    <source>
        <dbReference type="Proteomes" id="UP000189703"/>
    </source>
</evidence>
<dbReference type="SUPFAM" id="SSF55895">
    <property type="entry name" value="Ribonuclease Rh-like"/>
    <property type="match status" value="1"/>
</dbReference>
<name>A0A1U8AH64_NELNU</name>
<organism evidence="8 9">
    <name type="scientific">Nelumbo nucifera</name>
    <name type="common">Sacred lotus</name>
    <dbReference type="NCBI Taxonomy" id="4432"/>
    <lineage>
        <taxon>Eukaryota</taxon>
        <taxon>Viridiplantae</taxon>
        <taxon>Streptophyta</taxon>
        <taxon>Embryophyta</taxon>
        <taxon>Tracheophyta</taxon>
        <taxon>Spermatophyta</taxon>
        <taxon>Magnoliopsida</taxon>
        <taxon>Proteales</taxon>
        <taxon>Nelumbonaceae</taxon>
        <taxon>Nelumbo</taxon>
    </lineage>
</organism>
<dbReference type="GO" id="GO:0033897">
    <property type="term" value="F:ribonuclease T2 activity"/>
    <property type="evidence" value="ECO:0007669"/>
    <property type="project" value="InterPro"/>
</dbReference>